<sequence length="487" mass="55176">MLDILNQYSDYIIVSILALLIVSLVVILRVLLQQKALLKLISARDQHDTQVASAITSLREFQIDRFAEAQSKTDKAFVEIRSELISSINQLKEALLLQQNGFESKVAEKLEQNKLDVAQKLSDSRFSQQQSLVEFKENILNALTTIEQTSAKTQLELRNQLIEELRKSIKDIRAELTQTLTNNSDNLLKGMGELTKSTDERLKDISGQVEKRLSDGFEKTTQTFNDVLKRLALIDDAQKKITELSSNVVSLQQVLADKRSRGAFGEIQLNALVRNVLPEANFSIQHKLSNDKIADCILFLPDPTGHVVIDAKFPLEAYQKMTDFETSDADRSTASRQFKQDIKKHIKDIKEKYIIEGETANGAMMFIPAEAVFAEIHGHFPDLVELAHKEKVWMVSPTTMMAILTTASAVIKDEATRKQVHIIQEHLGYLSEDFGRFKTRMDNLSKHIGQVSKDVDQINTSAQKITSRFRKIEKVDLPEEDQPELLK</sequence>
<name>A0AA51X7J1_9GAMM</name>
<evidence type="ECO:0000256" key="5">
    <source>
        <dbReference type="SAM" id="Coils"/>
    </source>
</evidence>
<evidence type="ECO:0000256" key="3">
    <source>
        <dbReference type="ARBA" id="ARBA00023054"/>
    </source>
</evidence>
<comment type="function">
    <text evidence="1">Involved in DNA recombination.</text>
</comment>
<evidence type="ECO:0000313" key="7">
    <source>
        <dbReference type="EMBL" id="WMS87969.1"/>
    </source>
</evidence>
<accession>A0AA51X7J1</accession>
<dbReference type="RefSeq" id="WP_309203138.1">
    <property type="nucleotide sequence ID" value="NZ_CP133548.1"/>
</dbReference>
<evidence type="ECO:0000256" key="1">
    <source>
        <dbReference type="ARBA" id="ARBA00003416"/>
    </source>
</evidence>
<dbReference type="Gene3D" id="1.20.1260.80">
    <property type="match status" value="1"/>
</dbReference>
<dbReference type="Pfam" id="PF02646">
    <property type="entry name" value="RmuC"/>
    <property type="match status" value="1"/>
</dbReference>
<reference evidence="7 8" key="1">
    <citation type="submission" date="2023-08" db="EMBL/GenBank/DDBJ databases">
        <title>Pleionea litopenaei sp. nov., isolated from stomach of juvenile Litopenaeus vannamei.</title>
        <authorList>
            <person name="Rho A.M."/>
            <person name="Hwang C.Y."/>
        </authorList>
    </citation>
    <scope>NUCLEOTIDE SEQUENCE [LARGE SCALE GENOMIC DNA]</scope>
    <source>
        <strain evidence="7 8">HL-JVS1</strain>
    </source>
</reference>
<evidence type="ECO:0000256" key="4">
    <source>
        <dbReference type="ARBA" id="ARBA00023172"/>
    </source>
</evidence>
<protein>
    <submittedName>
        <fullName evidence="7">DNA recombination protein RmuC</fullName>
    </submittedName>
</protein>
<dbReference type="Proteomes" id="UP001239782">
    <property type="component" value="Chromosome"/>
</dbReference>
<proteinExistence type="inferred from homology"/>
<dbReference type="KEGG" id="plei:Q9312_03375"/>
<dbReference type="EMBL" id="CP133548">
    <property type="protein sequence ID" value="WMS87969.1"/>
    <property type="molecule type" value="Genomic_DNA"/>
</dbReference>
<keyword evidence="3 5" id="KW-0175">Coiled coil</keyword>
<evidence type="ECO:0000313" key="8">
    <source>
        <dbReference type="Proteomes" id="UP001239782"/>
    </source>
</evidence>
<keyword evidence="4" id="KW-0233">DNA recombination</keyword>
<dbReference type="PANTHER" id="PTHR30563">
    <property type="entry name" value="DNA RECOMBINATION PROTEIN RMUC"/>
    <property type="match status" value="1"/>
</dbReference>
<keyword evidence="6" id="KW-0812">Transmembrane</keyword>
<feature type="coiled-coil region" evidence="5">
    <location>
        <begin position="155"/>
        <end position="182"/>
    </location>
</feature>
<evidence type="ECO:0000256" key="2">
    <source>
        <dbReference type="ARBA" id="ARBA00009840"/>
    </source>
</evidence>
<keyword evidence="8" id="KW-1185">Reference proteome</keyword>
<dbReference type="GO" id="GO:0006310">
    <property type="term" value="P:DNA recombination"/>
    <property type="evidence" value="ECO:0007669"/>
    <property type="project" value="UniProtKB-KW"/>
</dbReference>
<feature type="transmembrane region" description="Helical" evidence="6">
    <location>
        <begin position="12"/>
        <end position="32"/>
    </location>
</feature>
<dbReference type="AlphaFoldDB" id="A0AA51X7J1"/>
<gene>
    <name evidence="7" type="primary">rmuC</name>
    <name evidence="7" type="ORF">Q9312_03375</name>
</gene>
<dbReference type="InterPro" id="IPR003798">
    <property type="entry name" value="DNA_recombination_RmuC"/>
</dbReference>
<keyword evidence="6" id="KW-0472">Membrane</keyword>
<dbReference type="PANTHER" id="PTHR30563:SF0">
    <property type="entry name" value="DNA RECOMBINATION PROTEIN RMUC"/>
    <property type="match status" value="1"/>
</dbReference>
<organism evidence="7 8">
    <name type="scientific">Pleionea litopenaei</name>
    <dbReference type="NCBI Taxonomy" id="3070815"/>
    <lineage>
        <taxon>Bacteria</taxon>
        <taxon>Pseudomonadati</taxon>
        <taxon>Pseudomonadota</taxon>
        <taxon>Gammaproteobacteria</taxon>
        <taxon>Oceanospirillales</taxon>
        <taxon>Pleioneaceae</taxon>
        <taxon>Pleionea</taxon>
    </lineage>
</organism>
<evidence type="ECO:0000256" key="6">
    <source>
        <dbReference type="SAM" id="Phobius"/>
    </source>
</evidence>
<keyword evidence="6" id="KW-1133">Transmembrane helix</keyword>
<comment type="similarity">
    <text evidence="2">Belongs to the RmuC family.</text>
</comment>